<keyword evidence="1" id="KW-0732">Signal</keyword>
<dbReference type="EMBL" id="CP002018">
    <property type="protein sequence ID" value="AEM41617.1"/>
    <property type="molecule type" value="Genomic_DNA"/>
</dbReference>
<proteinExistence type="predicted"/>
<gene>
    <name evidence="2" type="ordered locus">KVU_1778</name>
</gene>
<protein>
    <recommendedName>
        <fullName evidence="4">Acetolactate synthase</fullName>
    </recommendedName>
</protein>
<evidence type="ECO:0000256" key="1">
    <source>
        <dbReference type="SAM" id="SignalP"/>
    </source>
</evidence>
<evidence type="ECO:0000313" key="2">
    <source>
        <dbReference type="EMBL" id="AEM41617.1"/>
    </source>
</evidence>
<feature type="signal peptide" evidence="1">
    <location>
        <begin position="1"/>
        <end position="18"/>
    </location>
</feature>
<dbReference type="OrthoDB" id="7862028at2"/>
<sequence>MRRIALALAIGMASGASAQQVIAPSGVEVQLYDVRFDEDAARFRFVAPVLAGVAEVPDSWTADATWLCTYLALPALSANDVTPAQVVVSVSGAEVPFGEATPDVPQFFEGFAVADGACQWGLF</sequence>
<reference evidence="2 3" key="1">
    <citation type="journal article" date="2011" name="J. Bacteriol.">
        <title>Complete genome sequence of the industrial strain Ketogulonicigenium vulgare WSH-001.</title>
        <authorList>
            <person name="Liu L."/>
            <person name="Li Y."/>
            <person name="Zhang J."/>
            <person name="Zhou Z."/>
            <person name="Liu J."/>
            <person name="Li X."/>
            <person name="Zhou J."/>
            <person name="Du G."/>
            <person name="Wang L."/>
            <person name="Chen J."/>
        </authorList>
    </citation>
    <scope>NUCLEOTIDE SEQUENCE [LARGE SCALE GENOMIC DNA]</scope>
    <source>
        <strain evidence="2 3">WSH-001</strain>
    </source>
</reference>
<dbReference type="Pfam" id="PF20107">
    <property type="entry name" value="DUF6497"/>
    <property type="match status" value="1"/>
</dbReference>
<dbReference type="InterPro" id="IPR045467">
    <property type="entry name" value="DUF6497"/>
</dbReference>
<dbReference type="HOGENOM" id="CLU_125473_0_0_5"/>
<evidence type="ECO:0008006" key="4">
    <source>
        <dbReference type="Google" id="ProtNLM"/>
    </source>
</evidence>
<feature type="chain" id="PRO_5003395677" description="Acetolactate synthase" evidence="1">
    <location>
        <begin position="19"/>
        <end position="123"/>
    </location>
</feature>
<name>F9Y3J7_KETVW</name>
<dbReference type="AlphaFoldDB" id="F9Y3J7"/>
<dbReference type="eggNOG" id="ENOG50332ED">
    <property type="taxonomic scope" value="Bacteria"/>
</dbReference>
<keyword evidence="3" id="KW-1185">Reference proteome</keyword>
<accession>F9Y3J7</accession>
<evidence type="ECO:0000313" key="3">
    <source>
        <dbReference type="Proteomes" id="UP000000692"/>
    </source>
</evidence>
<dbReference type="KEGG" id="kvl:KVU_1778"/>
<dbReference type="Proteomes" id="UP000000692">
    <property type="component" value="Chromosome"/>
</dbReference>
<organism evidence="2 3">
    <name type="scientific">Ketogulonicigenium vulgare (strain WSH-001)</name>
    <dbReference type="NCBI Taxonomy" id="759362"/>
    <lineage>
        <taxon>Bacteria</taxon>
        <taxon>Pseudomonadati</taxon>
        <taxon>Pseudomonadota</taxon>
        <taxon>Alphaproteobacteria</taxon>
        <taxon>Rhodobacterales</taxon>
        <taxon>Roseobacteraceae</taxon>
        <taxon>Ketogulonicigenium</taxon>
    </lineage>
</organism>